<keyword evidence="10" id="KW-1185">Reference proteome</keyword>
<keyword evidence="4" id="KW-0689">Ribosomal protein</keyword>
<dbReference type="GO" id="GO:0003735">
    <property type="term" value="F:structural constituent of ribosome"/>
    <property type="evidence" value="ECO:0007669"/>
    <property type="project" value="InterPro"/>
</dbReference>
<dbReference type="HOGENOM" id="CLU_1534510_0_0_1"/>
<evidence type="ECO:0000256" key="6">
    <source>
        <dbReference type="ARBA" id="ARBA00023274"/>
    </source>
</evidence>
<dbReference type="OrthoDB" id="10265903at2759"/>
<keyword evidence="5" id="KW-0496">Mitochondrion</keyword>
<evidence type="ECO:0000256" key="2">
    <source>
        <dbReference type="ARBA" id="ARBA00007645"/>
    </source>
</evidence>
<evidence type="ECO:0000256" key="8">
    <source>
        <dbReference type="ARBA" id="ARBA00035411"/>
    </source>
</evidence>
<comment type="similarity">
    <text evidence="2">Belongs to the bacterial ribosomal protein bL36 family.</text>
</comment>
<sequence length="175" mass="20614">MQVLKTAVVALRANLFNSMNLVNCKFNLLRPCVQPLVAAINHQQIRGLKHKDMLTLRCPDCYFKKVEDDWYVLCPTWPRHKQIERKVDIRDRWLVTHRTRRGKPFMKKEEAYIIGTCPPGPFDYRMKVGQRLRIRRKYLHPTMEITPAKDLRKFKPNIVIGMTRIPPGVTNPPPK</sequence>
<dbReference type="PANTHER" id="PTHR46909">
    <property type="entry name" value="39S RIBOSOMAL PROTEIN L36, MITOCHONDRIAL"/>
    <property type="match status" value="1"/>
</dbReference>
<dbReference type="InterPro" id="IPR000473">
    <property type="entry name" value="Ribosomal_bL36"/>
</dbReference>
<dbReference type="AlphaFoldDB" id="T1JTE8"/>
<proteinExistence type="inferred from homology"/>
<organism evidence="9 10">
    <name type="scientific">Tetranychus urticae</name>
    <name type="common">Two-spotted spider mite</name>
    <dbReference type="NCBI Taxonomy" id="32264"/>
    <lineage>
        <taxon>Eukaryota</taxon>
        <taxon>Metazoa</taxon>
        <taxon>Ecdysozoa</taxon>
        <taxon>Arthropoda</taxon>
        <taxon>Chelicerata</taxon>
        <taxon>Arachnida</taxon>
        <taxon>Acari</taxon>
        <taxon>Acariformes</taxon>
        <taxon>Trombidiformes</taxon>
        <taxon>Prostigmata</taxon>
        <taxon>Eleutherengona</taxon>
        <taxon>Raphignathae</taxon>
        <taxon>Tetranychoidea</taxon>
        <taxon>Tetranychidae</taxon>
        <taxon>Tetranychus</taxon>
    </lineage>
</organism>
<comment type="subcellular location">
    <subcellularLocation>
        <location evidence="1">Mitochondrion</location>
    </subcellularLocation>
</comment>
<dbReference type="Pfam" id="PF00444">
    <property type="entry name" value="Ribosomal_L36"/>
    <property type="match status" value="1"/>
</dbReference>
<dbReference type="Proteomes" id="UP000015104">
    <property type="component" value="Unassembled WGS sequence"/>
</dbReference>
<dbReference type="SUPFAM" id="SSF57840">
    <property type="entry name" value="Ribosomal protein L36"/>
    <property type="match status" value="1"/>
</dbReference>
<dbReference type="GeneID" id="112539519"/>
<protein>
    <recommendedName>
        <fullName evidence="7">Large ribosomal subunit protein bL36m</fullName>
    </recommendedName>
    <alternativeName>
        <fullName evidence="8">39S ribosomal protein L36, mitochondrial</fullName>
    </alternativeName>
</protein>
<keyword evidence="6" id="KW-0687">Ribonucleoprotein</keyword>
<dbReference type="PANTHER" id="PTHR46909:SF1">
    <property type="entry name" value="LARGE RIBOSOMAL SUBUNIT PROTEIN BL36M"/>
    <property type="match status" value="1"/>
</dbReference>
<reference evidence="10" key="1">
    <citation type="submission" date="2011-08" db="EMBL/GenBank/DDBJ databases">
        <authorList>
            <person name="Rombauts S."/>
        </authorList>
    </citation>
    <scope>NUCLEOTIDE SEQUENCE</scope>
    <source>
        <strain evidence="10">London</strain>
    </source>
</reference>
<dbReference type="KEGG" id="tut:112539519"/>
<reference evidence="9" key="2">
    <citation type="submission" date="2015-06" db="UniProtKB">
        <authorList>
            <consortium name="EnsemblMetazoa"/>
        </authorList>
    </citation>
    <scope>IDENTIFICATION</scope>
</reference>
<dbReference type="EnsemblMetazoa" id="tetur01g13850.1">
    <property type="protein sequence ID" value="tetur01g13850.1"/>
    <property type="gene ID" value="tetur01g13850"/>
</dbReference>
<evidence type="ECO:0000256" key="1">
    <source>
        <dbReference type="ARBA" id="ARBA00004173"/>
    </source>
</evidence>
<dbReference type="EMBL" id="CAEY01000474">
    <property type="status" value="NOT_ANNOTATED_CDS"/>
    <property type="molecule type" value="Genomic_DNA"/>
</dbReference>
<evidence type="ECO:0000313" key="9">
    <source>
        <dbReference type="EnsemblMetazoa" id="tetur01g13850.1"/>
    </source>
</evidence>
<dbReference type="CTD" id="64979"/>
<dbReference type="InterPro" id="IPR035977">
    <property type="entry name" value="Ribosomal_bL36_sp"/>
</dbReference>
<evidence type="ECO:0000256" key="5">
    <source>
        <dbReference type="ARBA" id="ARBA00023128"/>
    </source>
</evidence>
<keyword evidence="3" id="KW-0809">Transit peptide</keyword>
<evidence type="ECO:0000256" key="3">
    <source>
        <dbReference type="ARBA" id="ARBA00022946"/>
    </source>
</evidence>
<name>T1JTE8_TETUR</name>
<evidence type="ECO:0000256" key="4">
    <source>
        <dbReference type="ARBA" id="ARBA00022980"/>
    </source>
</evidence>
<accession>T1JTE8</accession>
<dbReference type="STRING" id="32264.T1JTE8"/>
<dbReference type="InterPro" id="IPR052143">
    <property type="entry name" value="Mitoribosomal_bL36m"/>
</dbReference>
<dbReference type="GO" id="GO:0006412">
    <property type="term" value="P:translation"/>
    <property type="evidence" value="ECO:0007669"/>
    <property type="project" value="InterPro"/>
</dbReference>
<dbReference type="RefSeq" id="XP_025017877.1">
    <property type="nucleotide sequence ID" value="XM_025162109.1"/>
</dbReference>
<dbReference type="GO" id="GO:0005762">
    <property type="term" value="C:mitochondrial large ribosomal subunit"/>
    <property type="evidence" value="ECO:0007669"/>
    <property type="project" value="TreeGrafter"/>
</dbReference>
<evidence type="ECO:0000313" key="10">
    <source>
        <dbReference type="Proteomes" id="UP000015104"/>
    </source>
</evidence>
<dbReference type="OMA" id="CYFKKVE"/>
<evidence type="ECO:0000256" key="7">
    <source>
        <dbReference type="ARBA" id="ARBA00035239"/>
    </source>
</evidence>